<feature type="region of interest" description="Disordered" evidence="25">
    <location>
        <begin position="285"/>
        <end position="381"/>
    </location>
</feature>
<dbReference type="FunFam" id="3.40.50.10330:FF:000002">
    <property type="entry name" value="Diacylglycerol kinase"/>
    <property type="match status" value="1"/>
</dbReference>
<proteinExistence type="inferred from homology"/>
<evidence type="ECO:0000256" key="21">
    <source>
        <dbReference type="ARBA" id="ARBA00023411"/>
    </source>
</evidence>
<gene>
    <name evidence="27" type="ORF">EB796_021043</name>
</gene>
<dbReference type="Pfam" id="PF00781">
    <property type="entry name" value="DAGK_cat"/>
    <property type="match status" value="1"/>
</dbReference>
<dbReference type="SUPFAM" id="SSF48403">
    <property type="entry name" value="Ankyrin repeat"/>
    <property type="match status" value="1"/>
</dbReference>
<evidence type="ECO:0000256" key="17">
    <source>
        <dbReference type="ARBA" id="ARBA00023242"/>
    </source>
</evidence>
<feature type="compositionally biased region" description="Basic and acidic residues" evidence="25">
    <location>
        <begin position="370"/>
        <end position="380"/>
    </location>
</feature>
<evidence type="ECO:0000256" key="1">
    <source>
        <dbReference type="ARBA" id="ARBA00004123"/>
    </source>
</evidence>
<dbReference type="EMBL" id="VXIV02003155">
    <property type="protein sequence ID" value="KAF6020645.1"/>
    <property type="molecule type" value="Genomic_DNA"/>
</dbReference>
<dbReference type="PANTHER" id="PTHR11255">
    <property type="entry name" value="DIACYLGLYCEROL KINASE"/>
    <property type="match status" value="1"/>
</dbReference>
<evidence type="ECO:0000256" key="2">
    <source>
        <dbReference type="ARBA" id="ARBA00004236"/>
    </source>
</evidence>
<comment type="subcellular location">
    <subcellularLocation>
        <location evidence="2">Cell membrane</location>
    </subcellularLocation>
    <subcellularLocation>
        <location evidence="3">Cell projection</location>
    </subcellularLocation>
    <subcellularLocation>
        <location evidence="4">Cytoplasm</location>
        <location evidence="4">Cytosol</location>
    </subcellularLocation>
    <subcellularLocation>
        <location evidence="1">Nucleus</location>
    </subcellularLocation>
</comment>
<evidence type="ECO:0000256" key="9">
    <source>
        <dbReference type="ARBA" id="ARBA00022679"/>
    </source>
</evidence>
<evidence type="ECO:0000256" key="22">
    <source>
        <dbReference type="ARBA" id="ARBA00060536"/>
    </source>
</evidence>
<dbReference type="SUPFAM" id="SSF111331">
    <property type="entry name" value="NAD kinase/diacylglycerol kinase-like"/>
    <property type="match status" value="1"/>
</dbReference>
<dbReference type="Gene3D" id="2.60.200.40">
    <property type="match status" value="1"/>
</dbReference>
<evidence type="ECO:0000256" key="3">
    <source>
        <dbReference type="ARBA" id="ARBA00004316"/>
    </source>
</evidence>
<feature type="domain" description="DAGKc" evidence="26">
    <location>
        <begin position="709"/>
        <end position="843"/>
    </location>
</feature>
<evidence type="ECO:0000259" key="26">
    <source>
        <dbReference type="PROSITE" id="PS50146"/>
    </source>
</evidence>
<name>A0A7J7J3E5_BUGNE</name>
<dbReference type="GO" id="GO:0005634">
    <property type="term" value="C:nucleus"/>
    <property type="evidence" value="ECO:0007669"/>
    <property type="project" value="UniProtKB-SubCell"/>
</dbReference>
<comment type="pathway">
    <text evidence="5">Lipid metabolism; glycerolipid metabolism.</text>
</comment>
<evidence type="ECO:0000256" key="15">
    <source>
        <dbReference type="ARBA" id="ARBA00023098"/>
    </source>
</evidence>
<dbReference type="GO" id="GO:0006629">
    <property type="term" value="P:lipid metabolic process"/>
    <property type="evidence" value="ECO:0007669"/>
    <property type="project" value="UniProtKB-KW"/>
</dbReference>
<comment type="caution">
    <text evidence="27">The sequence shown here is derived from an EMBL/GenBank/DDBJ whole genome shotgun (WGS) entry which is preliminary data.</text>
</comment>
<evidence type="ECO:0000256" key="12">
    <source>
        <dbReference type="ARBA" id="ARBA00022777"/>
    </source>
</evidence>
<evidence type="ECO:0000313" key="27">
    <source>
        <dbReference type="EMBL" id="KAF6020645.1"/>
    </source>
</evidence>
<feature type="compositionally biased region" description="Low complexity" evidence="25">
    <location>
        <begin position="301"/>
        <end position="310"/>
    </location>
</feature>
<dbReference type="CDD" id="cd20802">
    <property type="entry name" value="C1_DGK_typeIV_rpt1"/>
    <property type="match status" value="1"/>
</dbReference>
<keyword evidence="13 24" id="KW-0067">ATP-binding</keyword>
<evidence type="ECO:0000256" key="24">
    <source>
        <dbReference type="RuleBase" id="RU361128"/>
    </source>
</evidence>
<keyword evidence="16" id="KW-0472">Membrane</keyword>
<dbReference type="OrthoDB" id="242257at2759"/>
<keyword evidence="17" id="KW-0539">Nucleus</keyword>
<dbReference type="GO" id="GO:0007200">
    <property type="term" value="P:phospholipase C-activating G protein-coupled receptor signaling pathway"/>
    <property type="evidence" value="ECO:0007669"/>
    <property type="project" value="InterPro"/>
</dbReference>
<keyword evidence="10" id="KW-0677">Repeat</keyword>
<evidence type="ECO:0000256" key="4">
    <source>
        <dbReference type="ARBA" id="ARBA00004514"/>
    </source>
</evidence>
<organism evidence="27 28">
    <name type="scientific">Bugula neritina</name>
    <name type="common">Brown bryozoan</name>
    <name type="synonym">Sertularia neritina</name>
    <dbReference type="NCBI Taxonomy" id="10212"/>
    <lineage>
        <taxon>Eukaryota</taxon>
        <taxon>Metazoa</taxon>
        <taxon>Spiralia</taxon>
        <taxon>Lophotrochozoa</taxon>
        <taxon>Bryozoa</taxon>
        <taxon>Gymnolaemata</taxon>
        <taxon>Cheilostomatida</taxon>
        <taxon>Flustrina</taxon>
        <taxon>Buguloidea</taxon>
        <taxon>Bugulidae</taxon>
        <taxon>Bugula</taxon>
    </lineage>
</organism>
<feature type="region of interest" description="Disordered" evidence="25">
    <location>
        <begin position="237"/>
        <end position="265"/>
    </location>
</feature>
<dbReference type="Gene3D" id="1.25.40.20">
    <property type="entry name" value="Ankyrin repeat-containing domain"/>
    <property type="match status" value="1"/>
</dbReference>
<reference evidence="27" key="1">
    <citation type="submission" date="2020-06" db="EMBL/GenBank/DDBJ databases">
        <title>Draft genome of Bugula neritina, a colonial animal packing powerful symbionts and potential medicines.</title>
        <authorList>
            <person name="Rayko M."/>
        </authorList>
    </citation>
    <scope>NUCLEOTIDE SEQUENCE [LARGE SCALE GENOMIC DNA]</scope>
    <source>
        <strain evidence="27">Kwan_BN1</strain>
    </source>
</reference>
<evidence type="ECO:0000256" key="8">
    <source>
        <dbReference type="ARBA" id="ARBA00022490"/>
    </source>
</evidence>
<protein>
    <recommendedName>
        <fullName evidence="24">Diacylglycerol kinase</fullName>
        <shortName evidence="24">DAG kinase</shortName>
        <ecNumber evidence="24">2.7.1.107</ecNumber>
    </recommendedName>
</protein>
<evidence type="ECO:0000256" key="23">
    <source>
        <dbReference type="PROSITE-ProRule" id="PRU00023"/>
    </source>
</evidence>
<evidence type="ECO:0000256" key="7">
    <source>
        <dbReference type="ARBA" id="ARBA00022475"/>
    </source>
</evidence>
<dbReference type="InterPro" id="IPR056383">
    <property type="entry name" value="DGKI-like_dom"/>
</dbReference>
<feature type="compositionally biased region" description="Polar residues" evidence="25">
    <location>
        <begin position="285"/>
        <end position="300"/>
    </location>
</feature>
<dbReference type="InterPro" id="IPR016064">
    <property type="entry name" value="NAD/diacylglycerol_kinase_sf"/>
</dbReference>
<evidence type="ECO:0000313" key="28">
    <source>
        <dbReference type="Proteomes" id="UP000593567"/>
    </source>
</evidence>
<comment type="catalytic activity">
    <reaction evidence="21">
        <text>a 1,2-diacyl-sn-glycerol + ATP = a 1,2-diacyl-sn-glycero-3-phosphate + ADP + H(+)</text>
        <dbReference type="Rhea" id="RHEA:10272"/>
        <dbReference type="ChEBI" id="CHEBI:15378"/>
        <dbReference type="ChEBI" id="CHEBI:17815"/>
        <dbReference type="ChEBI" id="CHEBI:30616"/>
        <dbReference type="ChEBI" id="CHEBI:58608"/>
        <dbReference type="ChEBI" id="CHEBI:456216"/>
        <dbReference type="EC" id="2.7.1.107"/>
    </reaction>
    <physiologicalReaction direction="left-to-right" evidence="21">
        <dbReference type="Rhea" id="RHEA:10273"/>
    </physiologicalReaction>
</comment>
<dbReference type="Proteomes" id="UP000593567">
    <property type="component" value="Unassembled WGS sequence"/>
</dbReference>
<comment type="catalytic activity">
    <reaction evidence="20">
        <text>1-octadecanoyl-2-(5Z,8Z,11Z,14Z-eicosatetraenoyl)-sn-glycerol + ATP = 1-octadecanoyl-2-(5Z,8Z,11Z,14Z-eicosatetraenoyl)-sn-glycero-3-phosphate + ADP + H(+)</text>
        <dbReference type="Rhea" id="RHEA:40323"/>
        <dbReference type="ChEBI" id="CHEBI:15378"/>
        <dbReference type="ChEBI" id="CHEBI:30616"/>
        <dbReference type="ChEBI" id="CHEBI:75728"/>
        <dbReference type="ChEBI" id="CHEBI:77091"/>
        <dbReference type="ChEBI" id="CHEBI:456216"/>
    </reaction>
    <physiologicalReaction direction="left-to-right" evidence="20">
        <dbReference type="Rhea" id="RHEA:40324"/>
    </physiologicalReaction>
</comment>
<dbReference type="InterPro" id="IPR036770">
    <property type="entry name" value="Ankyrin_rpt-contain_sf"/>
</dbReference>
<dbReference type="PROSITE" id="PS50297">
    <property type="entry name" value="ANK_REP_REGION"/>
    <property type="match status" value="1"/>
</dbReference>
<feature type="compositionally biased region" description="Polar residues" evidence="25">
    <location>
        <begin position="253"/>
        <end position="264"/>
    </location>
</feature>
<keyword evidence="14 23" id="KW-0040">ANK repeat</keyword>
<dbReference type="InterPro" id="IPR001206">
    <property type="entry name" value="Diacylglycerol_kinase_cat_dom"/>
</dbReference>
<keyword evidence="18" id="KW-0966">Cell projection</keyword>
<evidence type="ECO:0000256" key="25">
    <source>
        <dbReference type="SAM" id="MobiDB-lite"/>
    </source>
</evidence>
<accession>A0A7J7J3E5</accession>
<evidence type="ECO:0000256" key="16">
    <source>
        <dbReference type="ARBA" id="ARBA00023136"/>
    </source>
</evidence>
<dbReference type="SMART" id="SM00046">
    <property type="entry name" value="DAGKc"/>
    <property type="match status" value="1"/>
</dbReference>
<dbReference type="Pfam" id="PF23578">
    <property type="entry name" value="DGKI"/>
    <property type="match status" value="1"/>
</dbReference>
<dbReference type="PROSITE" id="PS50088">
    <property type="entry name" value="ANK_REPEAT"/>
    <property type="match status" value="1"/>
</dbReference>
<dbReference type="GO" id="GO:0005524">
    <property type="term" value="F:ATP binding"/>
    <property type="evidence" value="ECO:0007669"/>
    <property type="project" value="UniProtKB-KW"/>
</dbReference>
<dbReference type="FunFam" id="2.60.200.40:FF:000002">
    <property type="entry name" value="Diacylglycerol kinase"/>
    <property type="match status" value="1"/>
</dbReference>
<dbReference type="InterPro" id="IPR037607">
    <property type="entry name" value="DGK"/>
</dbReference>
<evidence type="ECO:0000256" key="13">
    <source>
        <dbReference type="ARBA" id="ARBA00022840"/>
    </source>
</evidence>
<feature type="compositionally biased region" description="Polar residues" evidence="25">
    <location>
        <begin position="339"/>
        <end position="362"/>
    </location>
</feature>
<keyword evidence="15" id="KW-0443">Lipid metabolism</keyword>
<keyword evidence="8" id="KW-0963">Cytoplasm</keyword>
<dbReference type="Gene3D" id="3.40.50.10330">
    <property type="entry name" value="Probable inorganic polyphosphate/atp-NAD kinase, domain 1"/>
    <property type="match status" value="1"/>
</dbReference>
<keyword evidence="7" id="KW-1003">Cell membrane</keyword>
<dbReference type="PROSITE" id="PS50146">
    <property type="entry name" value="DAGK"/>
    <property type="match status" value="1"/>
</dbReference>
<comment type="pathway">
    <text evidence="22">Glycerolipid metabolism.</text>
</comment>
<comment type="similarity">
    <text evidence="6 24">Belongs to the eukaryotic diacylglycerol kinase family.</text>
</comment>
<dbReference type="SMART" id="SM00248">
    <property type="entry name" value="ANK"/>
    <property type="match status" value="2"/>
</dbReference>
<dbReference type="InterPro" id="IPR017438">
    <property type="entry name" value="ATP-NAD_kinase_N"/>
</dbReference>
<dbReference type="GO" id="GO:0004143">
    <property type="term" value="F:ATP-dependent diacylglycerol kinase activity"/>
    <property type="evidence" value="ECO:0007669"/>
    <property type="project" value="UniProtKB-EC"/>
</dbReference>
<keyword evidence="11 24" id="KW-0547">Nucleotide-binding</keyword>
<dbReference type="Pfam" id="PF12796">
    <property type="entry name" value="Ank_2"/>
    <property type="match status" value="1"/>
</dbReference>
<keyword evidence="28" id="KW-1185">Reference proteome</keyword>
<dbReference type="EC" id="2.7.1.107" evidence="24"/>
<dbReference type="InterPro" id="IPR000756">
    <property type="entry name" value="Diacylglycerol_kin_accessory"/>
</dbReference>
<dbReference type="GO" id="GO:0005886">
    <property type="term" value="C:plasma membrane"/>
    <property type="evidence" value="ECO:0007669"/>
    <property type="project" value="UniProtKB-SubCell"/>
</dbReference>
<evidence type="ECO:0000256" key="5">
    <source>
        <dbReference type="ARBA" id="ARBA00005175"/>
    </source>
</evidence>
<comment type="catalytic activity">
    <reaction evidence="19">
        <text>1,2-di-(9Z-octadecenoyl)-sn-glycerol + ATP = 1,2-di-(9Z-octadecenoyl)-sn-glycero-3-phosphate + ADP + H(+)</text>
        <dbReference type="Rhea" id="RHEA:40327"/>
        <dbReference type="ChEBI" id="CHEBI:15378"/>
        <dbReference type="ChEBI" id="CHEBI:30616"/>
        <dbReference type="ChEBI" id="CHEBI:52333"/>
        <dbReference type="ChEBI" id="CHEBI:74546"/>
        <dbReference type="ChEBI" id="CHEBI:456216"/>
    </reaction>
    <physiologicalReaction direction="left-to-right" evidence="19">
        <dbReference type="Rhea" id="RHEA:40328"/>
    </physiologicalReaction>
</comment>
<dbReference type="GO" id="GO:0005829">
    <property type="term" value="C:cytosol"/>
    <property type="evidence" value="ECO:0007669"/>
    <property type="project" value="UniProtKB-SubCell"/>
</dbReference>
<evidence type="ECO:0000256" key="18">
    <source>
        <dbReference type="ARBA" id="ARBA00023273"/>
    </source>
</evidence>
<dbReference type="InterPro" id="IPR002110">
    <property type="entry name" value="Ankyrin_rpt"/>
</dbReference>
<evidence type="ECO:0000256" key="20">
    <source>
        <dbReference type="ARBA" id="ARBA00023400"/>
    </source>
</evidence>
<dbReference type="SMART" id="SM00045">
    <property type="entry name" value="DAGKa"/>
    <property type="match status" value="1"/>
</dbReference>
<evidence type="ECO:0000256" key="14">
    <source>
        <dbReference type="ARBA" id="ARBA00023043"/>
    </source>
</evidence>
<evidence type="ECO:0000256" key="10">
    <source>
        <dbReference type="ARBA" id="ARBA00022737"/>
    </source>
</evidence>
<dbReference type="Pfam" id="PF00609">
    <property type="entry name" value="DAGK_acc"/>
    <property type="match status" value="1"/>
</dbReference>
<dbReference type="PANTHER" id="PTHR11255:SF80">
    <property type="entry name" value="EYE-SPECIFIC DIACYLGLYCEROL KINASE"/>
    <property type="match status" value="1"/>
</dbReference>
<evidence type="ECO:0000256" key="19">
    <source>
        <dbReference type="ARBA" id="ARBA00023371"/>
    </source>
</evidence>
<evidence type="ECO:0000256" key="11">
    <source>
        <dbReference type="ARBA" id="ARBA00022741"/>
    </source>
</evidence>
<sequence length="1372" mass="152269">MLVAADSGAASAAASAYYYSCKVKTESQLLYADMPLLSKLLSRSRSPSMPAIENCPESSAQNDTGFHHKKPLSLLEVPARRQERSRSLDMTNQGLLAGARRKLLAKLTSYSMSNASVASIAASSDSDLSTFNAEHSTPPTTPTLYTIGKTASSRCLHCILMAEQKARLAEEGTAAYDPDTCSSIESFNSEGESFDLELDSENAISYSSKNRFTFNINDNVDSRSDPVLFSAEGDNISSHSSLVDKKKSFETMPRQSSSQQNLFNKLTPPKDLVFTYPQISGESESEANYLQSTAETLVPTSSQQSFSVSSNYTDESDSGDTSTKCSPLLQGDTDARCSPPSQGDTSTRCSPPSQGDTSTRCSPPSPGDTSTRRSKVDKMFQRQHQNKCNLYTNAVTLHVPTSDTTDKPKGAVAQRISRRRISFDDVLMYRLQKCHSLSKFAVSEEALLVHSKPTSPDDNITVASAKSLSDESRAIYNKIKLDSGNTLEVDLRAQHRVVEACKVDWTEYAKQGAHLWCDYSSGESCYLSERDCIVKQGDRKKCSACYMTVHLACIDQLERESQCKPTFREAGIRNYREQQGVQHHWIHKKRQDGKCKACMKTFPQRNFPFQSVKDIIAVCCSWCQTAYHAKTCFSQEHIDEECKLGDFANLIIPPSWIIKISRKLAFKSSVKKMSKRSSRKRLATSNSAEKCFANMADFKPFIIKHIPTANKRPLLVFVNPRSGGNSGSRLLPKFNFYLNPRQVFDLTDGGPRAGLELYKKVANLHILVCGGDGTVGWILSEIDNVSFTSTPAVSVLPLGTGNDLSRTLNWGAGYTDEPISKILQQVEESAVALLDRWDLNVTPLDGDTPLSPAENAKANLPISVMNNYFSLGADAHVLLEFHESREANPEKFNSAFRNKMTMAGAGSRDVVKRPWKDLMDHIKIECDGEDVTQKMKELKLHCLLFLNIPKYASGTNPWGTHGSQFDPPRTDDGKLEVIGFTTTQLATLQVGGHGEKILQCSEVKLTTTKVIPMQVDGEPCRLQPSVIVIKLRNQAKMLMKQKKAGTQLSNIKESAMQLSSRIRLQVNRIGLGDYETYHYDKAKLEAVSVPLGLIVVLRDADLEAVREQINRLGKDMLQLEESGDREETGESKRASTLRCVQPLSPRWCFLDSTTSVRFFRIDQGQEHLHYVTDISSEDLYILDPELSTLPLQSDEAAESLPRTAESASSAISNFKFPITPPRSPIVSSEKPAASNDKVMLDAVKRNDYKQFVEAHSSGGNIMQTDNNDMTLLHYAARFNCKEIAAYIVQNCHVSLLNQLDSERGQTALHKAAWYQRRTICRILIQAGANVLLEDKVGHTAKDQALRAEDVELANFFEYQEKIQLAESLSTDV</sequence>
<keyword evidence="12 24" id="KW-0418">Kinase</keyword>
<feature type="repeat" description="ANK" evidence="23">
    <location>
        <begin position="1303"/>
        <end position="1335"/>
    </location>
</feature>
<keyword evidence="9 24" id="KW-0808">Transferase</keyword>
<evidence type="ECO:0000256" key="6">
    <source>
        <dbReference type="ARBA" id="ARBA00009280"/>
    </source>
</evidence>
<dbReference type="GO" id="GO:0042995">
    <property type="term" value="C:cell projection"/>
    <property type="evidence" value="ECO:0007669"/>
    <property type="project" value="UniProtKB-SubCell"/>
</dbReference>